<accession>V3ZQS1</accession>
<dbReference type="Proteomes" id="UP000030746">
    <property type="component" value="Unassembled WGS sequence"/>
</dbReference>
<feature type="non-terminal residue" evidence="2">
    <location>
        <position position="75"/>
    </location>
</feature>
<evidence type="ECO:0000313" key="2">
    <source>
        <dbReference type="EMBL" id="ESO93768.1"/>
    </source>
</evidence>
<dbReference type="GO" id="GO:0000786">
    <property type="term" value="C:nucleosome"/>
    <property type="evidence" value="ECO:0007669"/>
    <property type="project" value="InterPro"/>
</dbReference>
<dbReference type="GO" id="GO:0006334">
    <property type="term" value="P:nucleosome assembly"/>
    <property type="evidence" value="ECO:0007669"/>
    <property type="project" value="InterPro"/>
</dbReference>
<dbReference type="CDD" id="cd00073">
    <property type="entry name" value="H15"/>
    <property type="match status" value="1"/>
</dbReference>
<feature type="domain" description="H15" evidence="1">
    <location>
        <begin position="1"/>
        <end position="75"/>
    </location>
</feature>
<name>V3ZQS1_LOTGI</name>
<dbReference type="InterPro" id="IPR036390">
    <property type="entry name" value="WH_DNA-bd_sf"/>
</dbReference>
<dbReference type="Pfam" id="PF00538">
    <property type="entry name" value="Linker_histone"/>
    <property type="match status" value="1"/>
</dbReference>
<gene>
    <name evidence="2" type="ORF">LOTGIDRAFT_89152</name>
</gene>
<reference evidence="2 3" key="1">
    <citation type="journal article" date="2013" name="Nature">
        <title>Insights into bilaterian evolution from three spiralian genomes.</title>
        <authorList>
            <person name="Simakov O."/>
            <person name="Marletaz F."/>
            <person name="Cho S.J."/>
            <person name="Edsinger-Gonzales E."/>
            <person name="Havlak P."/>
            <person name="Hellsten U."/>
            <person name="Kuo D.H."/>
            <person name="Larsson T."/>
            <person name="Lv J."/>
            <person name="Arendt D."/>
            <person name="Savage R."/>
            <person name="Osoegawa K."/>
            <person name="de Jong P."/>
            <person name="Grimwood J."/>
            <person name="Chapman J.A."/>
            <person name="Shapiro H."/>
            <person name="Aerts A."/>
            <person name="Otillar R.P."/>
            <person name="Terry A.Y."/>
            <person name="Boore J.L."/>
            <person name="Grigoriev I.V."/>
            <person name="Lindberg D.R."/>
            <person name="Seaver E.C."/>
            <person name="Weisblat D.A."/>
            <person name="Putnam N.H."/>
            <person name="Rokhsar D.S."/>
        </authorList>
    </citation>
    <scope>NUCLEOTIDE SEQUENCE [LARGE SCALE GENOMIC DNA]</scope>
</reference>
<dbReference type="PROSITE" id="PS51504">
    <property type="entry name" value="H15"/>
    <property type="match status" value="1"/>
</dbReference>
<keyword evidence="3" id="KW-1185">Reference proteome</keyword>
<feature type="non-terminal residue" evidence="2">
    <location>
        <position position="1"/>
    </location>
</feature>
<dbReference type="InterPro" id="IPR005818">
    <property type="entry name" value="Histone_H1/H5_H15"/>
</dbReference>
<dbReference type="HOGENOM" id="CLU_2678084_0_0_1"/>
<dbReference type="Gene3D" id="1.10.10.10">
    <property type="entry name" value="Winged helix-like DNA-binding domain superfamily/Winged helix DNA-binding domain"/>
    <property type="match status" value="1"/>
</dbReference>
<organism evidence="2 3">
    <name type="scientific">Lottia gigantea</name>
    <name type="common">Giant owl limpet</name>
    <dbReference type="NCBI Taxonomy" id="225164"/>
    <lineage>
        <taxon>Eukaryota</taxon>
        <taxon>Metazoa</taxon>
        <taxon>Spiralia</taxon>
        <taxon>Lophotrochozoa</taxon>
        <taxon>Mollusca</taxon>
        <taxon>Gastropoda</taxon>
        <taxon>Patellogastropoda</taxon>
        <taxon>Lottioidea</taxon>
        <taxon>Lottiidae</taxon>
        <taxon>Lottia</taxon>
    </lineage>
</organism>
<evidence type="ECO:0000313" key="3">
    <source>
        <dbReference type="Proteomes" id="UP000030746"/>
    </source>
</evidence>
<dbReference type="InterPro" id="IPR036388">
    <property type="entry name" value="WH-like_DNA-bd_sf"/>
</dbReference>
<evidence type="ECO:0000259" key="1">
    <source>
        <dbReference type="PROSITE" id="PS51504"/>
    </source>
</evidence>
<dbReference type="KEGG" id="lgi:LOTGIDRAFT_89152"/>
<dbReference type="STRING" id="225164.V3ZQS1"/>
<dbReference type="RefSeq" id="XP_009055281.1">
    <property type="nucleotide sequence ID" value="XM_009057033.1"/>
</dbReference>
<dbReference type="AlphaFoldDB" id="V3ZQS1"/>
<dbReference type="GeneID" id="20252826"/>
<dbReference type="GO" id="GO:0003677">
    <property type="term" value="F:DNA binding"/>
    <property type="evidence" value="ECO:0007669"/>
    <property type="project" value="InterPro"/>
</dbReference>
<dbReference type="SUPFAM" id="SSF46785">
    <property type="entry name" value="Winged helix' DNA-binding domain"/>
    <property type="match status" value="1"/>
</dbReference>
<protein>
    <recommendedName>
        <fullName evidence="1">H15 domain-containing protein</fullName>
    </recommendedName>
</protein>
<dbReference type="EMBL" id="KB201890">
    <property type="protein sequence ID" value="ESO93768.1"/>
    <property type="molecule type" value="Genomic_DNA"/>
</dbReference>
<dbReference type="SMART" id="SM00526">
    <property type="entry name" value="H15"/>
    <property type="match status" value="1"/>
</dbReference>
<proteinExistence type="predicted"/>
<dbReference type="OrthoDB" id="10067792at2759"/>
<sequence>TTLSSTVAAVRALKDRKGSTVPAIRKYVLSHSRIPPKRVNGLLRRALSKGLRTGALVRPKGSRAKGAKGRFKVGR</sequence>
<dbReference type="CTD" id="20252826"/>